<accession>A0A0D9X2H8</accession>
<dbReference type="Pfam" id="PF00962">
    <property type="entry name" value="A_deaminase"/>
    <property type="match status" value="1"/>
</dbReference>
<dbReference type="EnsemblPlants" id="LPERR07G21980.1">
    <property type="protein sequence ID" value="LPERR07G21980.1"/>
    <property type="gene ID" value="LPERR07G21980"/>
</dbReference>
<comment type="catalytic activity">
    <reaction evidence="7">
        <text>N(6)-methyl-AMP + H2O + H(+) = IMP + methylamine</text>
        <dbReference type="Rhea" id="RHEA:16001"/>
        <dbReference type="ChEBI" id="CHEBI:15377"/>
        <dbReference type="ChEBI" id="CHEBI:15378"/>
        <dbReference type="ChEBI" id="CHEBI:58053"/>
        <dbReference type="ChEBI" id="CHEBI:59338"/>
        <dbReference type="ChEBI" id="CHEBI:144842"/>
    </reaction>
    <physiologicalReaction direction="left-to-right" evidence="7">
        <dbReference type="Rhea" id="RHEA:16002"/>
    </physiologicalReaction>
</comment>
<dbReference type="PANTHER" id="PTHR11409">
    <property type="entry name" value="ADENOSINE DEAMINASE"/>
    <property type="match status" value="1"/>
</dbReference>
<reference evidence="9 10" key="1">
    <citation type="submission" date="2012-08" db="EMBL/GenBank/DDBJ databases">
        <title>Oryza genome evolution.</title>
        <authorList>
            <person name="Wing R.A."/>
        </authorList>
    </citation>
    <scope>NUCLEOTIDE SEQUENCE</scope>
</reference>
<dbReference type="FunFam" id="3.20.20.140:FF:000050">
    <property type="entry name" value="Adenosine/AMP deaminase family protein"/>
    <property type="match status" value="1"/>
</dbReference>
<sequence>MRQFIGSFSCPGSTNLKASWIYIARSSRALRRSEQSRQIKTAAAGGGGGAAAAMEAESEKEMREWCVALPKVELHAHLNGSVRDSTLLELAKQLGDKGVIAFDDVKDVIMKNGRSLLECFRLFDLYHKLTTDHDTVTRITREVVEDFATENVVYLEIRTTPKNNEAKGMTKRSYMNAVIKGLKTVEAVEVMLFDSNPLADKTPMSGLGGDTRKKKIYVRLLLSIDRRESTAAALDTVNLAMEMKDQGVIGIDLSGNPVVGEWETYLPALEHAKQLGIPITIHCGEVANRKEIQEVLDFCPQRLGHVCCLNGDEWKKLKSSMIPVEICLTSNVMTGGAPSLELHHFADLYNAKHPLSLCTDDSGLFSTSLSNEYYLVASTFGLSKAELFQLSQNAVEFVFAGDDVKISLRELFKRAEKELI</sequence>
<name>A0A0D9X2H8_9ORYZ</name>
<evidence type="ECO:0000313" key="9">
    <source>
        <dbReference type="EnsemblPlants" id="LPERR07G21980.1"/>
    </source>
</evidence>
<organism evidence="9 10">
    <name type="scientific">Leersia perrieri</name>
    <dbReference type="NCBI Taxonomy" id="77586"/>
    <lineage>
        <taxon>Eukaryota</taxon>
        <taxon>Viridiplantae</taxon>
        <taxon>Streptophyta</taxon>
        <taxon>Embryophyta</taxon>
        <taxon>Tracheophyta</taxon>
        <taxon>Spermatophyta</taxon>
        <taxon>Magnoliopsida</taxon>
        <taxon>Liliopsida</taxon>
        <taxon>Poales</taxon>
        <taxon>Poaceae</taxon>
        <taxon>BOP clade</taxon>
        <taxon>Oryzoideae</taxon>
        <taxon>Oryzeae</taxon>
        <taxon>Oryzinae</taxon>
        <taxon>Leersia</taxon>
    </lineage>
</organism>
<dbReference type="AlphaFoldDB" id="A0A0D9X2H8"/>
<dbReference type="Gene3D" id="3.20.20.140">
    <property type="entry name" value="Metal-dependent hydrolases"/>
    <property type="match status" value="1"/>
</dbReference>
<dbReference type="GO" id="GO:0004000">
    <property type="term" value="F:adenosine deaminase activity"/>
    <property type="evidence" value="ECO:0007669"/>
    <property type="project" value="TreeGrafter"/>
</dbReference>
<dbReference type="CDD" id="cd00443">
    <property type="entry name" value="ADA_AMPD"/>
    <property type="match status" value="1"/>
</dbReference>
<dbReference type="Proteomes" id="UP000032180">
    <property type="component" value="Chromosome 7"/>
</dbReference>
<feature type="domain" description="Adenosine deaminase" evidence="8">
    <location>
        <begin position="70"/>
        <end position="411"/>
    </location>
</feature>
<dbReference type="GO" id="GO:0046872">
    <property type="term" value="F:metal ion binding"/>
    <property type="evidence" value="ECO:0007669"/>
    <property type="project" value="UniProtKB-KW"/>
</dbReference>
<comment type="cofactor">
    <cofactor evidence="1">
        <name>Zn(2+)</name>
        <dbReference type="ChEBI" id="CHEBI:29105"/>
    </cofactor>
</comment>
<dbReference type="Gramene" id="LPERR07G21980.1">
    <property type="protein sequence ID" value="LPERR07G21980.1"/>
    <property type="gene ID" value="LPERR07G21980"/>
</dbReference>
<dbReference type="HOGENOM" id="CLU_039228_3_0_1"/>
<dbReference type="STRING" id="77586.A0A0D9X2H8"/>
<dbReference type="PANTHER" id="PTHR11409:SF42">
    <property type="entry name" value="ADENOSINE DEAMINASE-LIKE PROTEIN"/>
    <property type="match status" value="1"/>
</dbReference>
<evidence type="ECO:0000256" key="7">
    <source>
        <dbReference type="ARBA" id="ARBA00048787"/>
    </source>
</evidence>
<evidence type="ECO:0000256" key="3">
    <source>
        <dbReference type="ARBA" id="ARBA00022723"/>
    </source>
</evidence>
<dbReference type="eggNOG" id="KOG1097">
    <property type="taxonomic scope" value="Eukaryota"/>
</dbReference>
<evidence type="ECO:0000256" key="6">
    <source>
        <dbReference type="ARBA" id="ARBA00023080"/>
    </source>
</evidence>
<dbReference type="GO" id="GO:0009117">
    <property type="term" value="P:nucleotide metabolic process"/>
    <property type="evidence" value="ECO:0007669"/>
    <property type="project" value="UniProtKB-KW"/>
</dbReference>
<protein>
    <recommendedName>
        <fullName evidence="8">Adenosine deaminase domain-containing protein</fullName>
    </recommendedName>
</protein>
<dbReference type="GO" id="GO:0046103">
    <property type="term" value="P:inosine biosynthetic process"/>
    <property type="evidence" value="ECO:0007669"/>
    <property type="project" value="TreeGrafter"/>
</dbReference>
<evidence type="ECO:0000256" key="2">
    <source>
        <dbReference type="ARBA" id="ARBA00006676"/>
    </source>
</evidence>
<dbReference type="InterPro" id="IPR006330">
    <property type="entry name" value="Ado/ade_deaminase"/>
</dbReference>
<dbReference type="InterPro" id="IPR001365">
    <property type="entry name" value="A_deaminase_dom"/>
</dbReference>
<keyword evidence="5" id="KW-0862">Zinc</keyword>
<evidence type="ECO:0000256" key="5">
    <source>
        <dbReference type="ARBA" id="ARBA00022833"/>
    </source>
</evidence>
<proteinExistence type="inferred from homology"/>
<keyword evidence="6" id="KW-0546">Nucleotide metabolism</keyword>
<dbReference type="GO" id="GO:0006154">
    <property type="term" value="P:adenosine catabolic process"/>
    <property type="evidence" value="ECO:0007669"/>
    <property type="project" value="TreeGrafter"/>
</dbReference>
<evidence type="ECO:0000259" key="8">
    <source>
        <dbReference type="Pfam" id="PF00962"/>
    </source>
</evidence>
<evidence type="ECO:0000256" key="4">
    <source>
        <dbReference type="ARBA" id="ARBA00022801"/>
    </source>
</evidence>
<evidence type="ECO:0000256" key="1">
    <source>
        <dbReference type="ARBA" id="ARBA00001947"/>
    </source>
</evidence>
<evidence type="ECO:0000313" key="10">
    <source>
        <dbReference type="Proteomes" id="UP000032180"/>
    </source>
</evidence>
<dbReference type="SUPFAM" id="SSF51556">
    <property type="entry name" value="Metallo-dependent hydrolases"/>
    <property type="match status" value="1"/>
</dbReference>
<dbReference type="InterPro" id="IPR032466">
    <property type="entry name" value="Metal_Hydrolase"/>
</dbReference>
<reference evidence="9" key="3">
    <citation type="submission" date="2015-04" db="UniProtKB">
        <authorList>
            <consortium name="EnsemblPlants"/>
        </authorList>
    </citation>
    <scope>IDENTIFICATION</scope>
</reference>
<reference evidence="10" key="2">
    <citation type="submission" date="2013-12" db="EMBL/GenBank/DDBJ databases">
        <authorList>
            <person name="Yu Y."/>
            <person name="Lee S."/>
            <person name="de Baynast K."/>
            <person name="Wissotski M."/>
            <person name="Liu L."/>
            <person name="Talag J."/>
            <person name="Goicoechea J."/>
            <person name="Angelova A."/>
            <person name="Jetty R."/>
            <person name="Kudrna D."/>
            <person name="Golser W."/>
            <person name="Rivera L."/>
            <person name="Zhang J."/>
            <person name="Wing R."/>
        </authorList>
    </citation>
    <scope>NUCLEOTIDE SEQUENCE</scope>
</reference>
<keyword evidence="3" id="KW-0479">Metal-binding</keyword>
<keyword evidence="4" id="KW-0378">Hydrolase</keyword>
<comment type="similarity">
    <text evidence="2">Belongs to the metallo-dependent hydrolases superfamily. Adenosine and AMP deaminases family.</text>
</comment>
<keyword evidence="10" id="KW-1185">Reference proteome</keyword>